<sequence>MTRTDRSTRRQIRRLAALGAAAAAAILLSACTAVSPPAPNSSASPALDRFYGQGIDFGLCAEFAQTETASALFASESLECAHLEVPMDYTAPSEERMRIGVLRVPAQGSPEERLGSLVINPGGPGESGMLIAAALSLRLAESPVLQRFDLVGFDPRGVGASTPSIRCFSDAERDAGEAKTTLVGASGTWTEEDTAALVEKCAEASGGEEVLAAVGTRDAARDIDVLRAVLGDEKLTFFGMSYGTRLGAVYAEQFPENVRAMVLDGAVDPRADGEGQRIATLAGFQRSFEQLAAYCAESADCPLGTDPGQATRAFQQLVHPLVHQPAPAGDGRTADFDQVIGGVGASLYTREGWDAAIAGIAQLKNEGRADQLLALNDLYTGRGSDGVWSTFLDANFAINCMDEERRTPAAETDLRAQVAATSPWLDSGEDFAGSTRHACEAWPADPTLGFPYAQDISGLPDTLVISITGDPSTPYDGGVSLAESLGSALLTVEGERHTIALQGISPCVDQAVADYLIDLTLPAEGARCTL</sequence>
<evidence type="ECO:0000256" key="3">
    <source>
        <dbReference type="ARBA" id="ARBA00022801"/>
    </source>
</evidence>
<comment type="similarity">
    <text evidence="1">Belongs to the peptidase S33 family.</text>
</comment>
<feature type="domain" description="AB hydrolase-1" evidence="5">
    <location>
        <begin position="117"/>
        <end position="499"/>
    </location>
</feature>
<dbReference type="KEGG" id="mlz:F6J85_15185"/>
<dbReference type="InterPro" id="IPR029058">
    <property type="entry name" value="AB_hydrolase_fold"/>
</dbReference>
<evidence type="ECO:0000313" key="6">
    <source>
        <dbReference type="EMBL" id="QEW04300.1"/>
    </source>
</evidence>
<protein>
    <submittedName>
        <fullName evidence="6">Alpha/beta hydrolase</fullName>
    </submittedName>
</protein>
<accession>A0A5J6L7C3</accession>
<dbReference type="InterPro" id="IPR006311">
    <property type="entry name" value="TAT_signal"/>
</dbReference>
<dbReference type="Gene3D" id="3.40.50.1820">
    <property type="entry name" value="alpha/beta hydrolase"/>
    <property type="match status" value="1"/>
</dbReference>
<dbReference type="InterPro" id="IPR000073">
    <property type="entry name" value="AB_hydrolase_1"/>
</dbReference>
<name>A0A5J6L7C3_9MICO</name>
<proteinExistence type="inferred from homology"/>
<dbReference type="EMBL" id="CP044232">
    <property type="protein sequence ID" value="QEW04300.1"/>
    <property type="molecule type" value="Genomic_DNA"/>
</dbReference>
<keyword evidence="3 6" id="KW-0378">Hydrolase</keyword>
<keyword evidence="2 4" id="KW-0732">Signal</keyword>
<feature type="signal peptide" evidence="4">
    <location>
        <begin position="1"/>
        <end position="35"/>
    </location>
</feature>
<dbReference type="Pfam" id="PF00561">
    <property type="entry name" value="Abhydrolase_1"/>
    <property type="match status" value="1"/>
</dbReference>
<organism evidence="6 7">
    <name type="scientific">Microbacterium lushaniae</name>
    <dbReference type="NCBI Taxonomy" id="2614639"/>
    <lineage>
        <taxon>Bacteria</taxon>
        <taxon>Bacillati</taxon>
        <taxon>Actinomycetota</taxon>
        <taxon>Actinomycetes</taxon>
        <taxon>Micrococcales</taxon>
        <taxon>Microbacteriaceae</taxon>
        <taxon>Microbacterium</taxon>
    </lineage>
</organism>
<dbReference type="RefSeq" id="WP_150926309.1">
    <property type="nucleotide sequence ID" value="NZ_CP044232.1"/>
</dbReference>
<dbReference type="PANTHER" id="PTHR43248:SF29">
    <property type="entry name" value="TRIPEPTIDYL AMINOPEPTIDASE"/>
    <property type="match status" value="1"/>
</dbReference>
<dbReference type="PANTHER" id="PTHR43248">
    <property type="entry name" value="2-SUCCINYL-6-HYDROXY-2,4-CYCLOHEXADIENE-1-CARBOXYLATE SYNTHASE"/>
    <property type="match status" value="1"/>
</dbReference>
<dbReference type="PROSITE" id="PS51318">
    <property type="entry name" value="TAT"/>
    <property type="match status" value="1"/>
</dbReference>
<dbReference type="SUPFAM" id="SSF53474">
    <property type="entry name" value="alpha/beta-Hydrolases"/>
    <property type="match status" value="2"/>
</dbReference>
<dbReference type="PROSITE" id="PS51257">
    <property type="entry name" value="PROKAR_LIPOPROTEIN"/>
    <property type="match status" value="1"/>
</dbReference>
<reference evidence="7" key="1">
    <citation type="submission" date="2019-09" db="EMBL/GenBank/DDBJ databases">
        <title>Mumia zhuanghuii sp. nov. isolated from the intestinal contents of plateau pika (Ochotona curzoniae) in the Qinghai-Tibet plateau of China.</title>
        <authorList>
            <person name="Tian Z."/>
        </authorList>
    </citation>
    <scope>NUCLEOTIDE SEQUENCE [LARGE SCALE GENOMIC DNA]</scope>
    <source>
        <strain evidence="7">L-031</strain>
    </source>
</reference>
<evidence type="ECO:0000256" key="2">
    <source>
        <dbReference type="ARBA" id="ARBA00022729"/>
    </source>
</evidence>
<keyword evidence="7" id="KW-1185">Reference proteome</keyword>
<evidence type="ECO:0000256" key="4">
    <source>
        <dbReference type="SAM" id="SignalP"/>
    </source>
</evidence>
<dbReference type="InterPro" id="IPR051601">
    <property type="entry name" value="Serine_prot/Carboxylest_S33"/>
</dbReference>
<dbReference type="AlphaFoldDB" id="A0A5J6L7C3"/>
<gene>
    <name evidence="6" type="ORF">F6J85_15185</name>
</gene>
<feature type="chain" id="PRO_5039432739" evidence="4">
    <location>
        <begin position="36"/>
        <end position="530"/>
    </location>
</feature>
<dbReference type="Proteomes" id="UP000325516">
    <property type="component" value="Chromosome"/>
</dbReference>
<evidence type="ECO:0000313" key="7">
    <source>
        <dbReference type="Proteomes" id="UP000325516"/>
    </source>
</evidence>
<dbReference type="GO" id="GO:0016787">
    <property type="term" value="F:hydrolase activity"/>
    <property type="evidence" value="ECO:0007669"/>
    <property type="project" value="UniProtKB-KW"/>
</dbReference>
<evidence type="ECO:0000259" key="5">
    <source>
        <dbReference type="Pfam" id="PF00561"/>
    </source>
</evidence>
<evidence type="ECO:0000256" key="1">
    <source>
        <dbReference type="ARBA" id="ARBA00010088"/>
    </source>
</evidence>